<evidence type="ECO:0000313" key="10">
    <source>
        <dbReference type="Proteomes" id="UP000239068"/>
    </source>
</evidence>
<dbReference type="GO" id="GO:0009279">
    <property type="term" value="C:cell outer membrane"/>
    <property type="evidence" value="ECO:0007669"/>
    <property type="project" value="UniProtKB-SubCell"/>
</dbReference>
<dbReference type="EMBL" id="MSCM01000002">
    <property type="protein sequence ID" value="PQJ77132.1"/>
    <property type="molecule type" value="Genomic_DNA"/>
</dbReference>
<evidence type="ECO:0000259" key="8">
    <source>
        <dbReference type="Pfam" id="PF14322"/>
    </source>
</evidence>
<dbReference type="AlphaFoldDB" id="A0A2S7WIL8"/>
<evidence type="ECO:0000256" key="3">
    <source>
        <dbReference type="ARBA" id="ARBA00022729"/>
    </source>
</evidence>
<keyword evidence="3 6" id="KW-0732">Signal</keyword>
<dbReference type="OrthoDB" id="5694214at2"/>
<feature type="signal peptide" evidence="6">
    <location>
        <begin position="1"/>
        <end position="28"/>
    </location>
</feature>
<feature type="domain" description="RagB/SusD" evidence="7">
    <location>
        <begin position="376"/>
        <end position="519"/>
    </location>
</feature>
<keyword evidence="10" id="KW-1185">Reference proteome</keyword>
<feature type="chain" id="PRO_5015572707" description="RagB/SusD family nutrient uptake outer membrane protein" evidence="6">
    <location>
        <begin position="29"/>
        <end position="520"/>
    </location>
</feature>
<comment type="subcellular location">
    <subcellularLocation>
        <location evidence="1">Cell outer membrane</location>
    </subcellularLocation>
</comment>
<dbReference type="Gene3D" id="1.25.40.390">
    <property type="match status" value="1"/>
</dbReference>
<dbReference type="InterPro" id="IPR012944">
    <property type="entry name" value="SusD_RagB_dom"/>
</dbReference>
<proteinExistence type="inferred from homology"/>
<keyword evidence="5" id="KW-0998">Cell outer membrane</keyword>
<evidence type="ECO:0000313" key="9">
    <source>
        <dbReference type="EMBL" id="PQJ77132.1"/>
    </source>
</evidence>
<comment type="similarity">
    <text evidence="2">Belongs to the SusD family.</text>
</comment>
<dbReference type="Pfam" id="PF07980">
    <property type="entry name" value="SusD_RagB"/>
    <property type="match status" value="1"/>
</dbReference>
<accession>A0A2S7WIL8</accession>
<organism evidence="9 10">
    <name type="scientific">Polaribacter glomeratus</name>
    <dbReference type="NCBI Taxonomy" id="102"/>
    <lineage>
        <taxon>Bacteria</taxon>
        <taxon>Pseudomonadati</taxon>
        <taxon>Bacteroidota</taxon>
        <taxon>Flavobacteriia</taxon>
        <taxon>Flavobacteriales</taxon>
        <taxon>Flavobacteriaceae</taxon>
    </lineage>
</organism>
<dbReference type="Proteomes" id="UP000239068">
    <property type="component" value="Unassembled WGS sequence"/>
</dbReference>
<name>A0A2S7WIL8_9FLAO</name>
<comment type="caution">
    <text evidence="9">The sequence shown here is derived from an EMBL/GenBank/DDBJ whole genome shotgun (WGS) entry which is preliminary data.</text>
</comment>
<evidence type="ECO:0000256" key="5">
    <source>
        <dbReference type="ARBA" id="ARBA00023237"/>
    </source>
</evidence>
<dbReference type="Pfam" id="PF14322">
    <property type="entry name" value="SusD-like_3"/>
    <property type="match status" value="1"/>
</dbReference>
<protein>
    <recommendedName>
        <fullName evidence="11">RagB/SusD family nutrient uptake outer membrane protein</fullName>
    </recommendedName>
</protein>
<dbReference type="SUPFAM" id="SSF48452">
    <property type="entry name" value="TPR-like"/>
    <property type="match status" value="1"/>
</dbReference>
<evidence type="ECO:0000256" key="6">
    <source>
        <dbReference type="SAM" id="SignalP"/>
    </source>
</evidence>
<evidence type="ECO:0008006" key="11">
    <source>
        <dbReference type="Google" id="ProtNLM"/>
    </source>
</evidence>
<sequence>MKNYKKLIKQVKLASSMLMLLLVGYSCDDITEENPISEIGVSQFWLNNDDANAGVVAIYDALQGTYRSSHLQWGEFRADNFQAFSTSTSLTNASYPLNDVFGGDRSLRWNDLYGAIYRANSAIENIPNISGANPNLLAEALAIRAKLYFDAVRVWGDVPFITETAIDITDAARPATNPMTIMDELIIPDMIKAEGLFTVLSREFRFSLASVYCLQAEVYMWRKEFDKAKIALDKLVNLGEHSLVTTTEAYFNLFANDQGRLGKIQKGTELIMSIRYDLIDTDRSGIFNFFHGGIQEFAISEDADLKWREKFPIDSLGWVNKYPNTPPVATRTLNLVDANGAIRDSIIPVYGDWRYYMIREGGVDLGPRPGRAMFTKWGKDISYDRSQDDTDVNLYRYADMLLMLAEAENQLDNAISIARSLEIVNQLRTARKLPPVNIFEFGGTKELRESFLLDERRFELFGEGKRWWDLRRTDKAIEILNPILLLKVGGVQITQNRLLFPIFNDHLIENPLLKQNLGYE</sequence>
<dbReference type="InterPro" id="IPR033985">
    <property type="entry name" value="SusD-like_N"/>
</dbReference>
<gene>
    <name evidence="9" type="ORF">BTO16_14905</name>
</gene>
<dbReference type="PROSITE" id="PS51257">
    <property type="entry name" value="PROKAR_LIPOPROTEIN"/>
    <property type="match status" value="1"/>
</dbReference>
<dbReference type="InterPro" id="IPR011990">
    <property type="entry name" value="TPR-like_helical_dom_sf"/>
</dbReference>
<reference evidence="9 10" key="1">
    <citation type="submission" date="2016-12" db="EMBL/GenBank/DDBJ databases">
        <title>Trade-off between light-utilization and light-protection in marine flavobacteria.</title>
        <authorList>
            <person name="Kumagai Y."/>
            <person name="Yoshizawa S."/>
            <person name="Kogure K."/>
            <person name="Iwasaki W."/>
        </authorList>
    </citation>
    <scope>NUCLEOTIDE SEQUENCE [LARGE SCALE GENOMIC DNA]</scope>
    <source>
        <strain evidence="9 10">ATCC 43844</strain>
    </source>
</reference>
<dbReference type="RefSeq" id="WP_105022449.1">
    <property type="nucleotide sequence ID" value="NZ_MSCM01000002.1"/>
</dbReference>
<evidence type="ECO:0000256" key="1">
    <source>
        <dbReference type="ARBA" id="ARBA00004442"/>
    </source>
</evidence>
<feature type="domain" description="SusD-like N-terminal" evidence="8">
    <location>
        <begin position="105"/>
        <end position="219"/>
    </location>
</feature>
<keyword evidence="4" id="KW-0472">Membrane</keyword>
<evidence type="ECO:0000256" key="4">
    <source>
        <dbReference type="ARBA" id="ARBA00023136"/>
    </source>
</evidence>
<evidence type="ECO:0000256" key="2">
    <source>
        <dbReference type="ARBA" id="ARBA00006275"/>
    </source>
</evidence>
<evidence type="ECO:0000259" key="7">
    <source>
        <dbReference type="Pfam" id="PF07980"/>
    </source>
</evidence>